<reference evidence="2 3" key="2">
    <citation type="submission" date="2018-01" db="EMBL/GenBank/DDBJ databases">
        <title>Genomic study of Klebsiella pneumoniae.</title>
        <authorList>
            <person name="Yang Y."/>
            <person name="Bicalho R."/>
        </authorList>
    </citation>
    <scope>NUCLEOTIDE SEQUENCE [LARGE SCALE GENOMIC DNA]</scope>
    <source>
        <strain evidence="2 3">A10</strain>
    </source>
</reference>
<evidence type="ECO:0000256" key="1">
    <source>
        <dbReference type="SAM" id="MobiDB-lite"/>
    </source>
</evidence>
<dbReference type="AlphaFoldDB" id="A0A2J5PK16"/>
<feature type="region of interest" description="Disordered" evidence="1">
    <location>
        <begin position="1"/>
        <end position="30"/>
    </location>
</feature>
<reference evidence="2 3" key="1">
    <citation type="submission" date="2017-11" db="EMBL/GenBank/DDBJ databases">
        <authorList>
            <person name="Han C.G."/>
        </authorList>
    </citation>
    <scope>NUCLEOTIDE SEQUENCE [LARGE SCALE GENOMIC DNA]</scope>
    <source>
        <strain evidence="2 3">A10</strain>
    </source>
</reference>
<name>A0A2J5PK16_9ENTR</name>
<dbReference type="Proteomes" id="UP000234667">
    <property type="component" value="Unassembled WGS sequence"/>
</dbReference>
<protein>
    <submittedName>
        <fullName evidence="2">Uncharacterized protein</fullName>
    </submittedName>
</protein>
<dbReference type="EMBL" id="PIDR01000772">
    <property type="protein sequence ID" value="PLO66178.1"/>
    <property type="molecule type" value="Genomic_DNA"/>
</dbReference>
<organism evidence="2 3">
    <name type="scientific">Klebsiella michiganensis</name>
    <dbReference type="NCBI Taxonomy" id="1134687"/>
    <lineage>
        <taxon>Bacteria</taxon>
        <taxon>Pseudomonadati</taxon>
        <taxon>Pseudomonadota</taxon>
        <taxon>Gammaproteobacteria</taxon>
        <taxon>Enterobacterales</taxon>
        <taxon>Enterobacteriaceae</taxon>
        <taxon>Klebsiella/Raoultella group</taxon>
        <taxon>Klebsiella</taxon>
    </lineage>
</organism>
<proteinExistence type="predicted"/>
<feature type="compositionally biased region" description="Polar residues" evidence="1">
    <location>
        <begin position="1"/>
        <end position="10"/>
    </location>
</feature>
<sequence length="126" mass="14171">MKKPGQQSRSGWGGKRTGAGAPYGNTNAVKHGERSRRAFFPLEGGDELSPLVKNRVRNLLLAEHLGLLVQSDPEYGTEAWREMTLLYGMMSLHTDRIMRLELMKAKADLARARLEPIRLKKCLPAR</sequence>
<gene>
    <name evidence="2" type="ORF">CWN49_21560</name>
</gene>
<evidence type="ECO:0000313" key="3">
    <source>
        <dbReference type="Proteomes" id="UP000234667"/>
    </source>
</evidence>
<comment type="caution">
    <text evidence="2">The sequence shown here is derived from an EMBL/GenBank/DDBJ whole genome shotgun (WGS) entry which is preliminary data.</text>
</comment>
<accession>A0A2J5PK16</accession>
<evidence type="ECO:0000313" key="2">
    <source>
        <dbReference type="EMBL" id="PLO66178.1"/>
    </source>
</evidence>